<evidence type="ECO:0000256" key="1">
    <source>
        <dbReference type="SAM" id="Phobius"/>
    </source>
</evidence>
<name>A0A1Q6DSN0_METT1</name>
<dbReference type="AlphaFoldDB" id="A0A1Q6DSN0"/>
<keyword evidence="1" id="KW-0472">Membrane</keyword>
<feature type="transmembrane region" description="Helical" evidence="1">
    <location>
        <begin position="517"/>
        <end position="534"/>
    </location>
</feature>
<accession>A0A1Q6DSN0</accession>
<organism evidence="2 3">
    <name type="scientific">Methanohalarchaeum thermophilum</name>
    <dbReference type="NCBI Taxonomy" id="1903181"/>
    <lineage>
        <taxon>Archaea</taxon>
        <taxon>Methanobacteriati</taxon>
        <taxon>Methanobacteriota</taxon>
        <taxon>Methanonatronarchaeia</taxon>
        <taxon>Methanonatronarchaeales</taxon>
        <taxon>Methanonatronarchaeaceae</taxon>
        <taxon>Candidatus Methanohalarchaeum</taxon>
    </lineage>
</organism>
<dbReference type="EMBL" id="MSDW01000002">
    <property type="protein sequence ID" value="OKY77341.1"/>
    <property type="molecule type" value="Genomic_DNA"/>
</dbReference>
<keyword evidence="1" id="KW-1133">Transmembrane helix</keyword>
<evidence type="ECO:0000313" key="2">
    <source>
        <dbReference type="EMBL" id="OKY77341.1"/>
    </source>
</evidence>
<dbReference type="PANTHER" id="PTHR35902:SF3">
    <property type="entry name" value="NPCBM-ASSOCIATED, NEW3 DOMAIN OF ALPHA-GALACTOSIDASE"/>
    <property type="match status" value="1"/>
</dbReference>
<dbReference type="InParanoid" id="A0A1Q6DSN0"/>
<keyword evidence="3" id="KW-1185">Reference proteome</keyword>
<dbReference type="STRING" id="1903181.BTN85_1991"/>
<keyword evidence="1" id="KW-0812">Transmembrane</keyword>
<evidence type="ECO:0000313" key="3">
    <source>
        <dbReference type="Proteomes" id="UP000185744"/>
    </source>
</evidence>
<sequence length="542" mass="58311">MQMDSVNSDLFSFSLAVALGIVVLLVFSMGSVAAASSSSLEFSVSAGDQIQANNYLFKVNEVSDETNNTYVNVSGRLYDPSDNSFSDVGAVEVGEDSSGLIGPLEVEVTEIDGDSATILFKIVEAGFDLWDNYPLKVDSFINPPSYISLTEFSVSKSNVDLGEEFSVDVVLTNGGTQAVKNVSLDLDVPGNFTLLNKTSSSSFDLEGTSRETVSFELRSPTDLSSLSEEFTFEVDKPIYFEDKVGSRRLVDGESQIPGINYNYDSVNVTVEKRVPDLSLDVEDRSVKRGEVAEFTIEVINSEEATGLAKDISFEAVTNGSVDVSFSKDSLSELEPGETEGLVADVAVTDFGDKAGNFSLPFSFVAEYSNSYGDSDTIEANATLEVKGDSVLDVDVSVPSVREEEEGEVGIVVSNEGEGTIDSIEVSVDPGDGLRIDGSDFLPFGYIDSGGVKNQSIDVEAVENGTYSLTLEVRSPQTGLTEHVFEYEVEEKTTLLGSLSNIFSFSGSGLKGVVTNPYVIVPLAVGLVLVGWVAWRRHQFNYK</sequence>
<gene>
    <name evidence="2" type="ORF">BTN85_1991</name>
</gene>
<protein>
    <submittedName>
        <fullName evidence="2">S-layer protein, could be associated with type IV pili like system</fullName>
    </submittedName>
</protein>
<dbReference type="PANTHER" id="PTHR35902">
    <property type="entry name" value="S-LAYER DOMAIN-LIKE PROTEIN-RELATED"/>
    <property type="match status" value="1"/>
</dbReference>
<proteinExistence type="predicted"/>
<reference evidence="2" key="1">
    <citation type="submission" date="2016-12" db="EMBL/GenBank/DDBJ databases">
        <title>Discovery of methanogenic haloarchaea.</title>
        <authorList>
            <person name="Sorokin D.Y."/>
            <person name="Makarova K.S."/>
            <person name="Abbas B."/>
            <person name="Ferrer M."/>
            <person name="Golyshin P.N."/>
        </authorList>
    </citation>
    <scope>NUCLEOTIDE SEQUENCE [LARGE SCALE GENOMIC DNA]</scope>
    <source>
        <strain evidence="2">HMET1</strain>
    </source>
</reference>
<comment type="caution">
    <text evidence="2">The sequence shown here is derived from an EMBL/GenBank/DDBJ whole genome shotgun (WGS) entry which is preliminary data.</text>
</comment>
<dbReference type="Proteomes" id="UP000185744">
    <property type="component" value="Unassembled WGS sequence"/>
</dbReference>